<dbReference type="SUPFAM" id="SSF52518">
    <property type="entry name" value="Thiamin diphosphate-binding fold (THDP-binding)"/>
    <property type="match status" value="1"/>
</dbReference>
<dbReference type="InterPro" id="IPR029061">
    <property type="entry name" value="THDP-binding"/>
</dbReference>
<dbReference type="PANTHER" id="PTHR43825:SF3">
    <property type="entry name" value="PYRUVATE DEHYDROGENASE E1 COMPONENT"/>
    <property type="match status" value="1"/>
</dbReference>
<dbReference type="AlphaFoldDB" id="W1YD12"/>
<organism evidence="1">
    <name type="scientific">human gut metagenome</name>
    <dbReference type="NCBI Taxonomy" id="408170"/>
    <lineage>
        <taxon>unclassified sequences</taxon>
        <taxon>metagenomes</taxon>
        <taxon>organismal metagenomes</taxon>
    </lineage>
</organism>
<reference evidence="1" key="1">
    <citation type="submission" date="2013-12" db="EMBL/GenBank/DDBJ databases">
        <title>A Varibaculum cambriense genome reconstructed from a premature infant gut community with otherwise low bacterial novelty that shifts toward anaerobic metabolism during the third week of life.</title>
        <authorList>
            <person name="Brown C.T."/>
            <person name="Sharon I."/>
            <person name="Thomas B.C."/>
            <person name="Castelle C.J."/>
            <person name="Morowitz M.J."/>
            <person name="Banfield J.F."/>
        </authorList>
    </citation>
    <scope>NUCLEOTIDE SEQUENCE</scope>
</reference>
<sequence>PAVDAGGGDHVFFQGHASPGNYARAFLEGRLTEDDLDGFRQEYSHPAATGGRGIPSYPHPRRMEDFWEYPTVSMGLGPAEAIYQAWYDKYLQGAGIKDT</sequence>
<proteinExistence type="predicted"/>
<dbReference type="PANTHER" id="PTHR43825">
    <property type="entry name" value="PYRUVATE DEHYDROGENASE E1 COMPONENT"/>
    <property type="match status" value="1"/>
</dbReference>
<feature type="non-terminal residue" evidence="1">
    <location>
        <position position="99"/>
    </location>
</feature>
<comment type="caution">
    <text evidence="1">The sequence shown here is derived from an EMBL/GenBank/DDBJ whole genome shotgun (WGS) entry which is preliminary data.</text>
</comment>
<dbReference type="EMBL" id="AZMM01006527">
    <property type="protein sequence ID" value="ETJ39600.1"/>
    <property type="molecule type" value="Genomic_DNA"/>
</dbReference>
<feature type="non-terminal residue" evidence="1">
    <location>
        <position position="1"/>
    </location>
</feature>
<protein>
    <submittedName>
        <fullName evidence="1">Pyruvate dehydrogenase E1 component</fullName>
    </submittedName>
</protein>
<evidence type="ECO:0000313" key="1">
    <source>
        <dbReference type="EMBL" id="ETJ39600.1"/>
    </source>
</evidence>
<name>W1YD12_9ZZZZ</name>
<dbReference type="Gene3D" id="3.40.50.970">
    <property type="match status" value="1"/>
</dbReference>
<gene>
    <name evidence="1" type="ORF">Q604_UNBC06527G0001</name>
</gene>
<keyword evidence="1" id="KW-0670">Pyruvate</keyword>
<accession>W1YD12</accession>
<dbReference type="InterPro" id="IPR051157">
    <property type="entry name" value="PDH/Transketolase"/>
</dbReference>